<proteinExistence type="predicted"/>
<accession>A0A7W8EC02</accession>
<evidence type="ECO:0000313" key="1">
    <source>
        <dbReference type="EMBL" id="MBB5066094.1"/>
    </source>
</evidence>
<reference evidence="1 2" key="1">
    <citation type="submission" date="2020-08" db="EMBL/GenBank/DDBJ databases">
        <title>Genomic Encyclopedia of Type Strains, Phase IV (KMG-V): Genome sequencing to study the core and pangenomes of soil and plant-associated prokaryotes.</title>
        <authorList>
            <person name="Whitman W."/>
        </authorList>
    </citation>
    <scope>NUCLEOTIDE SEQUENCE [LARGE SCALE GENOMIC DNA]</scope>
    <source>
        <strain evidence="1 2">X5P3</strain>
    </source>
</reference>
<sequence>MGGYGSGRRCASQETTADYRQLDVRRLQRDGVLERRYSFLWRWSRNGESVGSISICPEADRVTLKYRHGGAGEGGTDQEYPILLERTPCQYGGERVWFRCPARGCGRRVAVLYGGRIFACRHCYRLAYPCQHESRGDRAESRAWKIRERCGGWGCLFDPLFRRKGMHHRTFRRLARDYEQACSASDFAFSVKMGMSIDEVLALDQDIGGK</sequence>
<dbReference type="AlphaFoldDB" id="A0A7W8EC02"/>
<gene>
    <name evidence="1" type="ORF">HDF15_004466</name>
</gene>
<dbReference type="Proteomes" id="UP000584867">
    <property type="component" value="Unassembled WGS sequence"/>
</dbReference>
<name>A0A7W8EC02_9BACT</name>
<dbReference type="EMBL" id="JACHIO010000023">
    <property type="protein sequence ID" value="MBB5066094.1"/>
    <property type="molecule type" value="Genomic_DNA"/>
</dbReference>
<organism evidence="1 2">
    <name type="scientific">Granulicella mallensis</name>
    <dbReference type="NCBI Taxonomy" id="940614"/>
    <lineage>
        <taxon>Bacteria</taxon>
        <taxon>Pseudomonadati</taxon>
        <taxon>Acidobacteriota</taxon>
        <taxon>Terriglobia</taxon>
        <taxon>Terriglobales</taxon>
        <taxon>Acidobacteriaceae</taxon>
        <taxon>Granulicella</taxon>
    </lineage>
</organism>
<evidence type="ECO:0000313" key="2">
    <source>
        <dbReference type="Proteomes" id="UP000584867"/>
    </source>
</evidence>
<protein>
    <submittedName>
        <fullName evidence="1">Uncharacterized protein</fullName>
    </submittedName>
</protein>
<comment type="caution">
    <text evidence="1">The sequence shown here is derived from an EMBL/GenBank/DDBJ whole genome shotgun (WGS) entry which is preliminary data.</text>
</comment>